<dbReference type="Proteomes" id="UP001059380">
    <property type="component" value="Chromosome"/>
</dbReference>
<dbReference type="EMBL" id="CP093313">
    <property type="protein sequence ID" value="UWZ81746.1"/>
    <property type="molecule type" value="Genomic_DNA"/>
</dbReference>
<sequence length="374" mass="39585">MASSFTILIAGQAANDLSTAMSELDIEENVDMPGALSITLPIKRTDAGDYDLPNDTRLAPLSNIAITAAAKDGQVQCLFDGYVLSHATHLDTGTVSSTLKVWGQDATWLMNTTENVKEWADVTDGAVANTIFGNYGFTPDSANTDDDTPAHTSDGHTLMQRATDAQFLRRLARRNGKLFRVYCTDTPGQRTGSFAKPSLDGDPAVTLTLNDSTAATIDAVDITWDVMRPSATLAMQTLFTDSSPDGAGGTTSDSGLDPMEAQGLSDFVGTTVTSLLTTTVDDGQELTERAQSVLREAGWFVRCQGTADVGRVGSILRAGTVVQLDAAGSLHSGKYFVWSVRHKITAEKHTMDFVLMRNAVGAPPSAGPLGGLGL</sequence>
<dbReference type="KEGG" id="orp:MOP44_14245"/>
<evidence type="ECO:0000313" key="2">
    <source>
        <dbReference type="Proteomes" id="UP001059380"/>
    </source>
</evidence>
<organism evidence="1 2">
    <name type="scientific">Occallatibacter riparius</name>
    <dbReference type="NCBI Taxonomy" id="1002689"/>
    <lineage>
        <taxon>Bacteria</taxon>
        <taxon>Pseudomonadati</taxon>
        <taxon>Acidobacteriota</taxon>
        <taxon>Terriglobia</taxon>
        <taxon>Terriglobales</taxon>
        <taxon>Acidobacteriaceae</taxon>
        <taxon>Occallatibacter</taxon>
    </lineage>
</organism>
<dbReference type="RefSeq" id="WP_260790622.1">
    <property type="nucleotide sequence ID" value="NZ_CP093313.1"/>
</dbReference>
<name>A0A9J7BIX8_9BACT</name>
<dbReference type="AlphaFoldDB" id="A0A9J7BIX8"/>
<evidence type="ECO:0008006" key="3">
    <source>
        <dbReference type="Google" id="ProtNLM"/>
    </source>
</evidence>
<gene>
    <name evidence="1" type="ORF">MOP44_14245</name>
</gene>
<dbReference type="Pfam" id="PF05954">
    <property type="entry name" value="Phage_GPD"/>
    <property type="match status" value="1"/>
</dbReference>
<protein>
    <recommendedName>
        <fullName evidence="3">Phage tail protein</fullName>
    </recommendedName>
</protein>
<accession>A0A9J7BIX8</accession>
<keyword evidence="2" id="KW-1185">Reference proteome</keyword>
<reference evidence="1" key="1">
    <citation type="submission" date="2021-04" db="EMBL/GenBank/DDBJ databases">
        <title>Phylogenetic analysis of Acidobacteriaceae.</title>
        <authorList>
            <person name="Qiu L."/>
            <person name="Zhang Q."/>
        </authorList>
    </citation>
    <scope>NUCLEOTIDE SEQUENCE</scope>
    <source>
        <strain evidence="1">DSM 25168</strain>
    </source>
</reference>
<proteinExistence type="predicted"/>
<evidence type="ECO:0000313" key="1">
    <source>
        <dbReference type="EMBL" id="UWZ81746.1"/>
    </source>
</evidence>
<dbReference type="SUPFAM" id="SSF69279">
    <property type="entry name" value="Phage tail proteins"/>
    <property type="match status" value="1"/>
</dbReference>